<evidence type="ECO:0000313" key="1">
    <source>
        <dbReference type="EMBL" id="OGZ09651.1"/>
    </source>
</evidence>
<sequence length="118" mass="13505">MRIIREKITKEELALIVKENFGVMVKVDVDVARGILAIGGEWHSEGDELLAHDGSLRKDVWGANFYPSNPLPGRVEYISLINIKPQFNNRSMEVEDKKTREKIREIISRLLLSDDETV</sequence>
<dbReference type="EMBL" id="MHLN01000048">
    <property type="protein sequence ID" value="OGZ09651.1"/>
    <property type="molecule type" value="Genomic_DNA"/>
</dbReference>
<comment type="caution">
    <text evidence="1">The sequence shown here is derived from an EMBL/GenBank/DDBJ whole genome shotgun (WGS) entry which is preliminary data.</text>
</comment>
<reference evidence="1 2" key="1">
    <citation type="journal article" date="2016" name="Nat. Commun.">
        <title>Thousands of microbial genomes shed light on interconnected biogeochemical processes in an aquifer system.</title>
        <authorList>
            <person name="Anantharaman K."/>
            <person name="Brown C.T."/>
            <person name="Hug L.A."/>
            <person name="Sharon I."/>
            <person name="Castelle C.J."/>
            <person name="Probst A.J."/>
            <person name="Thomas B.C."/>
            <person name="Singh A."/>
            <person name="Wilkins M.J."/>
            <person name="Karaoz U."/>
            <person name="Brodie E.L."/>
            <person name="Williams K.H."/>
            <person name="Hubbard S.S."/>
            <person name="Banfield J.F."/>
        </authorList>
    </citation>
    <scope>NUCLEOTIDE SEQUENCE [LARGE SCALE GENOMIC DNA]</scope>
</reference>
<dbReference type="InterPro" id="IPR043731">
    <property type="entry name" value="DUF5674"/>
</dbReference>
<dbReference type="Proteomes" id="UP000178099">
    <property type="component" value="Unassembled WGS sequence"/>
</dbReference>
<gene>
    <name evidence="1" type="ORF">A3D67_00925</name>
</gene>
<accession>A0A1G2D9S6</accession>
<dbReference type="AlphaFoldDB" id="A0A1G2D9S6"/>
<name>A0A1G2D9S6_9BACT</name>
<evidence type="ECO:0000313" key="2">
    <source>
        <dbReference type="Proteomes" id="UP000178099"/>
    </source>
</evidence>
<organism evidence="1 2">
    <name type="scientific">Candidatus Lloydbacteria bacterium RIFCSPHIGHO2_02_FULL_51_22</name>
    <dbReference type="NCBI Taxonomy" id="1798663"/>
    <lineage>
        <taxon>Bacteria</taxon>
        <taxon>Candidatus Lloydiibacteriota</taxon>
    </lineage>
</organism>
<protein>
    <submittedName>
        <fullName evidence="1">Uncharacterized protein</fullName>
    </submittedName>
</protein>
<proteinExistence type="predicted"/>
<dbReference type="Pfam" id="PF18924">
    <property type="entry name" value="DUF5674"/>
    <property type="match status" value="1"/>
</dbReference>